<gene>
    <name evidence="2" type="ORF">NCTC12965_05784</name>
</gene>
<feature type="domain" description="Major facilitator superfamily (MFS) profile" evidence="1">
    <location>
        <begin position="1"/>
        <end position="53"/>
    </location>
</feature>
<dbReference type="GO" id="GO:0022857">
    <property type="term" value="F:transmembrane transporter activity"/>
    <property type="evidence" value="ECO:0007669"/>
    <property type="project" value="InterPro"/>
</dbReference>
<reference evidence="2" key="1">
    <citation type="submission" date="2019-05" db="EMBL/GenBank/DDBJ databases">
        <authorList>
            <consortium name="Pathogen Informatics"/>
        </authorList>
    </citation>
    <scope>NUCLEOTIDE SEQUENCE [LARGE SCALE GENOMIC DNA]</scope>
    <source>
        <strain evidence="2">NCTC12965</strain>
    </source>
</reference>
<dbReference type="PROSITE" id="PS50850">
    <property type="entry name" value="MFS"/>
    <property type="match status" value="1"/>
</dbReference>
<protein>
    <recommendedName>
        <fullName evidence="1">Major facilitator superfamily (MFS) profile domain-containing protein</fullName>
    </recommendedName>
</protein>
<sequence length="53" mass="5585">MLMARLLAGVGTGALTGAANIALVRFWPCGRRKQAALIAYSVLYCRVGIGADF</sequence>
<dbReference type="InterPro" id="IPR020846">
    <property type="entry name" value="MFS_dom"/>
</dbReference>
<organism evidence="2">
    <name type="scientific">Serratia fonticola</name>
    <dbReference type="NCBI Taxonomy" id="47917"/>
    <lineage>
        <taxon>Bacteria</taxon>
        <taxon>Pseudomonadati</taxon>
        <taxon>Pseudomonadota</taxon>
        <taxon>Gammaproteobacteria</taxon>
        <taxon>Enterobacterales</taxon>
        <taxon>Yersiniaceae</taxon>
        <taxon>Serratia</taxon>
    </lineage>
</organism>
<evidence type="ECO:0000313" key="2">
    <source>
        <dbReference type="EMBL" id="VTR49079.1"/>
    </source>
</evidence>
<dbReference type="AlphaFoldDB" id="A0A4U9VT45"/>
<accession>A0A4U9VT45</accession>
<dbReference type="EMBL" id="CABEEZ010000118">
    <property type="protein sequence ID" value="VTR49079.1"/>
    <property type="molecule type" value="Genomic_DNA"/>
</dbReference>
<proteinExistence type="predicted"/>
<name>A0A4U9VT45_SERFO</name>
<evidence type="ECO:0000259" key="1">
    <source>
        <dbReference type="PROSITE" id="PS50850"/>
    </source>
</evidence>